<gene>
    <name evidence="2" type="ORF">HUG12_03520</name>
</gene>
<organism evidence="2 3">
    <name type="scientific">Halorarum salinum</name>
    <dbReference type="NCBI Taxonomy" id="2743089"/>
    <lineage>
        <taxon>Archaea</taxon>
        <taxon>Methanobacteriati</taxon>
        <taxon>Methanobacteriota</taxon>
        <taxon>Stenosarchaea group</taxon>
        <taxon>Halobacteria</taxon>
        <taxon>Halobacteriales</taxon>
        <taxon>Haloferacaceae</taxon>
        <taxon>Halorarum</taxon>
    </lineage>
</organism>
<name>A0A7D5QER3_9EURY</name>
<keyword evidence="1" id="KW-0472">Membrane</keyword>
<evidence type="ECO:0000313" key="2">
    <source>
        <dbReference type="EMBL" id="QLG60863.1"/>
    </source>
</evidence>
<feature type="transmembrane region" description="Helical" evidence="1">
    <location>
        <begin position="7"/>
        <end position="26"/>
    </location>
</feature>
<dbReference type="RefSeq" id="WP_179267449.1">
    <property type="nucleotide sequence ID" value="NZ_CP058579.1"/>
</dbReference>
<keyword evidence="3" id="KW-1185">Reference proteome</keyword>
<proteinExistence type="predicted"/>
<evidence type="ECO:0000256" key="1">
    <source>
        <dbReference type="SAM" id="Phobius"/>
    </source>
</evidence>
<feature type="transmembrane region" description="Helical" evidence="1">
    <location>
        <begin position="32"/>
        <end position="53"/>
    </location>
</feature>
<dbReference type="Pfam" id="PF24282">
    <property type="entry name" value="DUF7470"/>
    <property type="match status" value="1"/>
</dbReference>
<accession>A0A7D5QER3</accession>
<evidence type="ECO:0000313" key="3">
    <source>
        <dbReference type="Proteomes" id="UP000509626"/>
    </source>
</evidence>
<dbReference type="InterPro" id="IPR055893">
    <property type="entry name" value="DUF7470"/>
</dbReference>
<dbReference type="GeneID" id="56036497"/>
<reference evidence="2 3" key="1">
    <citation type="submission" date="2020-06" db="EMBL/GenBank/DDBJ databases">
        <title>NJ-3-1, isolated from saline soil.</title>
        <authorList>
            <person name="Cui H.L."/>
            <person name="Shi X."/>
        </authorList>
    </citation>
    <scope>NUCLEOTIDE SEQUENCE [LARGE SCALE GENOMIC DNA]</scope>
    <source>
        <strain evidence="2 3">NJ-3-1</strain>
    </source>
</reference>
<dbReference type="EMBL" id="CP058579">
    <property type="protein sequence ID" value="QLG60863.1"/>
    <property type="molecule type" value="Genomic_DNA"/>
</dbReference>
<dbReference type="KEGG" id="halu:HUG12_03520"/>
<dbReference type="Proteomes" id="UP000509626">
    <property type="component" value="Chromosome"/>
</dbReference>
<evidence type="ECO:0008006" key="4">
    <source>
        <dbReference type="Google" id="ProtNLM"/>
    </source>
</evidence>
<keyword evidence="1" id="KW-0812">Transmembrane</keyword>
<sequence length="59" mass="5833">MLDRLGTVGIVGLLLLVGGIALVAYADPVVAAGIALVIAGTGLVVKGLATNLLRQFGFA</sequence>
<protein>
    <recommendedName>
        <fullName evidence="4">Major facilitator superfamily (MFS) profile domain-containing protein</fullName>
    </recommendedName>
</protein>
<keyword evidence="1" id="KW-1133">Transmembrane helix</keyword>
<dbReference type="AlphaFoldDB" id="A0A7D5QER3"/>